<dbReference type="GO" id="GO:0003700">
    <property type="term" value="F:DNA-binding transcription factor activity"/>
    <property type="evidence" value="ECO:0007669"/>
    <property type="project" value="InterPro"/>
</dbReference>
<dbReference type="InParanoid" id="B9RV09"/>
<name>B9RV09_RICCO</name>
<protein>
    <submittedName>
        <fullName evidence="1">Uncharacterized protein</fullName>
    </submittedName>
</protein>
<dbReference type="eggNOG" id="ENOG502SEGX">
    <property type="taxonomic scope" value="Eukaryota"/>
</dbReference>
<accession>B9RV09</accession>
<dbReference type="InterPro" id="IPR044522">
    <property type="entry name" value="TSO1-like"/>
</dbReference>
<keyword evidence="2" id="KW-1185">Reference proteome</keyword>
<dbReference type="AlphaFoldDB" id="B9RV09"/>
<dbReference type="PANTHER" id="PTHR46159">
    <property type="entry name" value="PROTEIN TESMIN/TSO1-LIKE CXC 2"/>
    <property type="match status" value="1"/>
</dbReference>
<dbReference type="STRING" id="3988.B9RV09"/>
<dbReference type="EMBL" id="EQ973818">
    <property type="protein sequence ID" value="EEF44742.1"/>
    <property type="molecule type" value="Genomic_DNA"/>
</dbReference>
<sequence>MGNDHESPFSIYLRNLSPIKSVKASKYAQRFSQTNYHVPPPPVFTSPRMDMQREPTFIKREETDAAGSDGYRQGDVHLNHEFIYCFRKEDQSDSPAGCIDDYLTDPVDTEATTNGSRLPHNNKPLHEYTIKKADDHPNSNLFLHPFSGAQQLVPQAADREDNKVGDSYRSSPQPLQIVAAYKDSPQNSRSVQKGFVKEADQPQRGIRRHLQFGVTTGCKDTGNETNNAANTSLPDCLASIESLVPHHAEPNGISSPWQAGNHPQTVTSLSSFCPSQSVRLAREYGHDIPSCIPSRLAFPLSGTTRSMPMADLTASKKLAGNLHEQEEKQVSDRNHGSAQDLLDIIPMTSVAGEIYAHVDDNQQEIEAVGTVGSATYLILTMQSPCDFLCVTPYDQQVVPYEGRTLTSSNTNMVGELNQVSSKQNRHVKF</sequence>
<reference evidence="2" key="1">
    <citation type="journal article" date="2010" name="Nat. Biotechnol.">
        <title>Draft genome sequence of the oilseed species Ricinus communis.</title>
        <authorList>
            <person name="Chan A.P."/>
            <person name="Crabtree J."/>
            <person name="Zhao Q."/>
            <person name="Lorenzi H."/>
            <person name="Orvis J."/>
            <person name="Puiu D."/>
            <person name="Melake-Berhan A."/>
            <person name="Jones K.M."/>
            <person name="Redman J."/>
            <person name="Chen G."/>
            <person name="Cahoon E.B."/>
            <person name="Gedil M."/>
            <person name="Stanke M."/>
            <person name="Haas B.J."/>
            <person name="Wortman J.R."/>
            <person name="Fraser-Liggett C.M."/>
            <person name="Ravel J."/>
            <person name="Rabinowicz P.D."/>
        </authorList>
    </citation>
    <scope>NUCLEOTIDE SEQUENCE [LARGE SCALE GENOMIC DNA]</scope>
    <source>
        <strain evidence="2">cv. Hale</strain>
    </source>
</reference>
<dbReference type="Proteomes" id="UP000008311">
    <property type="component" value="Unassembled WGS sequence"/>
</dbReference>
<dbReference type="PANTHER" id="PTHR46159:SF18">
    <property type="entry name" value="CRC DOMAIN-CONTAINING PROTEIN"/>
    <property type="match status" value="1"/>
</dbReference>
<evidence type="ECO:0000313" key="1">
    <source>
        <dbReference type="EMBL" id="EEF44742.1"/>
    </source>
</evidence>
<gene>
    <name evidence="1" type="ORF">RCOM_0897940</name>
</gene>
<proteinExistence type="predicted"/>
<evidence type="ECO:0000313" key="2">
    <source>
        <dbReference type="Proteomes" id="UP000008311"/>
    </source>
</evidence>
<organism evidence="1 2">
    <name type="scientific">Ricinus communis</name>
    <name type="common">Castor bean</name>
    <dbReference type="NCBI Taxonomy" id="3988"/>
    <lineage>
        <taxon>Eukaryota</taxon>
        <taxon>Viridiplantae</taxon>
        <taxon>Streptophyta</taxon>
        <taxon>Embryophyta</taxon>
        <taxon>Tracheophyta</taxon>
        <taxon>Spermatophyta</taxon>
        <taxon>Magnoliopsida</taxon>
        <taxon>eudicotyledons</taxon>
        <taxon>Gunneridae</taxon>
        <taxon>Pentapetalae</taxon>
        <taxon>rosids</taxon>
        <taxon>fabids</taxon>
        <taxon>Malpighiales</taxon>
        <taxon>Euphorbiaceae</taxon>
        <taxon>Acalyphoideae</taxon>
        <taxon>Acalypheae</taxon>
        <taxon>Ricinus</taxon>
    </lineage>
</organism>